<dbReference type="EMBL" id="JTDO01000001">
    <property type="protein sequence ID" value="KLT73895.1"/>
    <property type="molecule type" value="Genomic_DNA"/>
</dbReference>
<feature type="transmembrane region" description="Helical" evidence="6">
    <location>
        <begin position="57"/>
        <end position="76"/>
    </location>
</feature>
<dbReference type="Pfam" id="PF03788">
    <property type="entry name" value="LrgA"/>
    <property type="match status" value="1"/>
</dbReference>
<feature type="transmembrane region" description="Helical" evidence="6">
    <location>
        <begin position="82"/>
        <end position="102"/>
    </location>
</feature>
<keyword evidence="4 6" id="KW-1133">Transmembrane helix</keyword>
<keyword evidence="8" id="KW-1185">Reference proteome</keyword>
<evidence type="ECO:0000256" key="2">
    <source>
        <dbReference type="ARBA" id="ARBA00022475"/>
    </source>
</evidence>
<gene>
    <name evidence="7" type="ORF">PL75_00740</name>
</gene>
<protein>
    <submittedName>
        <fullName evidence="7">Murein hydrolase transporter LrgA</fullName>
    </submittedName>
</protein>
<sequence>MIRALSIIFGFLALGEAFIHFSGLPLPGSIIGMGLLFAALQAGWVKASWLQQIVDVLMGNLALFLVPPCVAVMSYLDVVGRDFVSIFTATIISTFLVLFVTGKVHELARRYW</sequence>
<dbReference type="PANTHER" id="PTHR33931">
    <property type="entry name" value="HOLIN-LIKE PROTEIN CIDA-RELATED"/>
    <property type="match status" value="1"/>
</dbReference>
<dbReference type="RefSeq" id="WP_047759989.1">
    <property type="nucleotide sequence ID" value="NZ_CP091510.1"/>
</dbReference>
<keyword evidence="5 6" id="KW-0472">Membrane</keyword>
<evidence type="ECO:0000256" key="3">
    <source>
        <dbReference type="ARBA" id="ARBA00022692"/>
    </source>
</evidence>
<name>A0A0J0YUX4_9NEIS</name>
<dbReference type="GO" id="GO:0016787">
    <property type="term" value="F:hydrolase activity"/>
    <property type="evidence" value="ECO:0007669"/>
    <property type="project" value="UniProtKB-KW"/>
</dbReference>
<evidence type="ECO:0000256" key="6">
    <source>
        <dbReference type="SAM" id="Phobius"/>
    </source>
</evidence>
<comment type="caution">
    <text evidence="7">The sequence shown here is derived from an EMBL/GenBank/DDBJ whole genome shotgun (WGS) entry which is preliminary data.</text>
</comment>
<dbReference type="PATRIC" id="fig|1470200.3.peg.177"/>
<evidence type="ECO:0000313" key="7">
    <source>
        <dbReference type="EMBL" id="KLT73895.1"/>
    </source>
</evidence>
<keyword evidence="7" id="KW-0378">Hydrolase</keyword>
<dbReference type="OrthoDB" id="385012at2"/>
<comment type="subcellular location">
    <subcellularLocation>
        <location evidence="1">Cell membrane</location>
        <topology evidence="1">Multi-pass membrane protein</topology>
    </subcellularLocation>
</comment>
<dbReference type="AlphaFoldDB" id="A0A0J0YUX4"/>
<dbReference type="InterPro" id="IPR005538">
    <property type="entry name" value="LrgA/CidA"/>
</dbReference>
<dbReference type="STRING" id="1470200.PL75_00740"/>
<dbReference type="PANTHER" id="PTHR33931:SF5">
    <property type="entry name" value="UPF0299 MEMBRANE PROTEIN YOHJ"/>
    <property type="match status" value="1"/>
</dbReference>
<accession>A0A0J0YUX4</accession>
<keyword evidence="3 6" id="KW-0812">Transmembrane</keyword>
<keyword evidence="2" id="KW-1003">Cell membrane</keyword>
<organism evidence="7 8">
    <name type="scientific">Neisseria arctica</name>
    <dbReference type="NCBI Taxonomy" id="1470200"/>
    <lineage>
        <taxon>Bacteria</taxon>
        <taxon>Pseudomonadati</taxon>
        <taxon>Pseudomonadota</taxon>
        <taxon>Betaproteobacteria</taxon>
        <taxon>Neisseriales</taxon>
        <taxon>Neisseriaceae</taxon>
        <taxon>Neisseria</taxon>
    </lineage>
</organism>
<feature type="transmembrane region" description="Helical" evidence="6">
    <location>
        <begin position="27"/>
        <end position="45"/>
    </location>
</feature>
<proteinExistence type="predicted"/>
<dbReference type="GO" id="GO:0005886">
    <property type="term" value="C:plasma membrane"/>
    <property type="evidence" value="ECO:0007669"/>
    <property type="project" value="UniProtKB-SubCell"/>
</dbReference>
<evidence type="ECO:0000256" key="4">
    <source>
        <dbReference type="ARBA" id="ARBA00022989"/>
    </source>
</evidence>
<evidence type="ECO:0000256" key="5">
    <source>
        <dbReference type="ARBA" id="ARBA00023136"/>
    </source>
</evidence>
<reference evidence="7 8" key="1">
    <citation type="submission" date="2014-11" db="EMBL/GenBank/DDBJ databases">
        <title>Genome of a novel goose pathogen.</title>
        <authorList>
            <person name="Hansen C.M."/>
            <person name="Hueffer K."/>
            <person name="Choi S.C."/>
        </authorList>
    </citation>
    <scope>NUCLEOTIDE SEQUENCE [LARGE SCALE GENOMIC DNA]</scope>
    <source>
        <strain evidence="7 8">KH1503</strain>
    </source>
</reference>
<dbReference type="Proteomes" id="UP000036027">
    <property type="component" value="Unassembled WGS sequence"/>
</dbReference>
<evidence type="ECO:0000256" key="1">
    <source>
        <dbReference type="ARBA" id="ARBA00004651"/>
    </source>
</evidence>
<evidence type="ECO:0000313" key="8">
    <source>
        <dbReference type="Proteomes" id="UP000036027"/>
    </source>
</evidence>